<reference evidence="1 2" key="1">
    <citation type="submission" date="2016-09" db="EMBL/GenBank/DDBJ databases">
        <title>Draft genome sequence of the soil isolate, Lysinibacillus fusiformis M5, a potential hypoxanthine producer.</title>
        <authorList>
            <person name="Gallegos-Monterrosa R."/>
            <person name="Maroti G."/>
            <person name="Balint B."/>
            <person name="Kovacs A.T."/>
        </authorList>
    </citation>
    <scope>NUCLEOTIDE SEQUENCE [LARGE SCALE GENOMIC DNA]</scope>
    <source>
        <strain evidence="1 2">M5</strain>
    </source>
</reference>
<dbReference type="OrthoDB" id="2224630at2"/>
<sequence>MTLKEKLLKESRNTIEDYAIRFACNIEPKLAEEARDGRTECLIAINNEHKHILTSPLFISAVNELLEGVNVSAIQISASQLFPSIKKDVLKASWGDMSD</sequence>
<proteinExistence type="predicted"/>
<dbReference type="EMBL" id="MECQ01000001">
    <property type="protein sequence ID" value="ODV55445.1"/>
    <property type="molecule type" value="Genomic_DNA"/>
</dbReference>
<protein>
    <submittedName>
        <fullName evidence="1">Uncharacterized protein</fullName>
    </submittedName>
</protein>
<accession>A0A1E4R4R0</accession>
<dbReference type="RefSeq" id="WP_069480531.1">
    <property type="nucleotide sequence ID" value="NZ_KV766182.1"/>
</dbReference>
<evidence type="ECO:0000313" key="1">
    <source>
        <dbReference type="EMBL" id="ODV55445.1"/>
    </source>
</evidence>
<organism evidence="1 2">
    <name type="scientific">Lysinibacillus fusiformis</name>
    <dbReference type="NCBI Taxonomy" id="28031"/>
    <lineage>
        <taxon>Bacteria</taxon>
        <taxon>Bacillati</taxon>
        <taxon>Bacillota</taxon>
        <taxon>Bacilli</taxon>
        <taxon>Bacillales</taxon>
        <taxon>Bacillaceae</taxon>
        <taxon>Lysinibacillus</taxon>
    </lineage>
</organism>
<evidence type="ECO:0000313" key="2">
    <source>
        <dbReference type="Proteomes" id="UP000094784"/>
    </source>
</evidence>
<dbReference type="Proteomes" id="UP000094784">
    <property type="component" value="Unassembled WGS sequence"/>
</dbReference>
<gene>
    <name evidence="1" type="ORF">BG258_05775</name>
</gene>
<dbReference type="AlphaFoldDB" id="A0A1E4R4R0"/>
<comment type="caution">
    <text evidence="1">The sequence shown here is derived from an EMBL/GenBank/DDBJ whole genome shotgun (WGS) entry which is preliminary data.</text>
</comment>
<name>A0A1E4R4R0_9BACI</name>